<proteinExistence type="predicted"/>
<dbReference type="EMBL" id="CALNXK010000035">
    <property type="protein sequence ID" value="CAH3120722.1"/>
    <property type="molecule type" value="Genomic_DNA"/>
</dbReference>
<evidence type="ECO:0000256" key="1">
    <source>
        <dbReference type="SAM" id="SignalP"/>
    </source>
</evidence>
<feature type="signal peptide" evidence="1">
    <location>
        <begin position="1"/>
        <end position="23"/>
    </location>
</feature>
<sequence length="153" mass="17378">MSSLKFCLLFSVCWCLLTHMTAGAPSSYEFQSVEGYVVPPSESSNGTTGTGTHDIKRFLRQLPQMRACQEIYSRLDPKQYFKTKDIFIPRFVNTIECAGTPSNPPTCGPANGFMRCLTRFGRVEFVRMPRHPLMCRRQRRVVIPNIPVGCYCV</sequence>
<organism evidence="2 3">
    <name type="scientific">Porites lobata</name>
    <dbReference type="NCBI Taxonomy" id="104759"/>
    <lineage>
        <taxon>Eukaryota</taxon>
        <taxon>Metazoa</taxon>
        <taxon>Cnidaria</taxon>
        <taxon>Anthozoa</taxon>
        <taxon>Hexacorallia</taxon>
        <taxon>Scleractinia</taxon>
        <taxon>Fungiina</taxon>
        <taxon>Poritidae</taxon>
        <taxon>Porites</taxon>
    </lineage>
</organism>
<accession>A0ABN8NX72</accession>
<evidence type="ECO:0008006" key="4">
    <source>
        <dbReference type="Google" id="ProtNLM"/>
    </source>
</evidence>
<reference evidence="2 3" key="1">
    <citation type="submission" date="2022-05" db="EMBL/GenBank/DDBJ databases">
        <authorList>
            <consortium name="Genoscope - CEA"/>
            <person name="William W."/>
        </authorList>
    </citation>
    <scope>NUCLEOTIDE SEQUENCE [LARGE SCALE GENOMIC DNA]</scope>
</reference>
<keyword evidence="1" id="KW-0732">Signal</keyword>
<comment type="caution">
    <text evidence="2">The sequence shown here is derived from an EMBL/GenBank/DDBJ whole genome shotgun (WGS) entry which is preliminary data.</text>
</comment>
<protein>
    <recommendedName>
        <fullName evidence="4">Spaetzle domain-containing protein</fullName>
    </recommendedName>
</protein>
<name>A0ABN8NX72_9CNID</name>
<feature type="chain" id="PRO_5045390916" description="Spaetzle domain-containing protein" evidence="1">
    <location>
        <begin position="24"/>
        <end position="153"/>
    </location>
</feature>
<evidence type="ECO:0000313" key="2">
    <source>
        <dbReference type="EMBL" id="CAH3120722.1"/>
    </source>
</evidence>
<evidence type="ECO:0000313" key="3">
    <source>
        <dbReference type="Proteomes" id="UP001159405"/>
    </source>
</evidence>
<gene>
    <name evidence="2" type="ORF">PLOB_00028251</name>
</gene>
<keyword evidence="3" id="KW-1185">Reference proteome</keyword>
<dbReference type="Proteomes" id="UP001159405">
    <property type="component" value="Unassembled WGS sequence"/>
</dbReference>